<gene>
    <name evidence="2" type="ORF">OKW52_16320</name>
</gene>
<organism evidence="2 3">
    <name type="scientific">Pararhodobacter zhoushanensis</name>
    <dbReference type="NCBI Taxonomy" id="2479545"/>
    <lineage>
        <taxon>Bacteria</taxon>
        <taxon>Pseudomonadati</taxon>
        <taxon>Pseudomonadota</taxon>
        <taxon>Alphaproteobacteria</taxon>
        <taxon>Rhodobacterales</taxon>
        <taxon>Paracoccaceae</taxon>
        <taxon>Pararhodobacter</taxon>
    </lineage>
</organism>
<dbReference type="InterPro" id="IPR028098">
    <property type="entry name" value="Glyco_trans_4-like_N"/>
</dbReference>
<dbReference type="EMBL" id="JAPDFL010000001">
    <property type="protein sequence ID" value="MCW1933779.1"/>
    <property type="molecule type" value="Genomic_DNA"/>
</dbReference>
<name>A0ABT3H1Q5_9RHOB</name>
<keyword evidence="3" id="KW-1185">Reference proteome</keyword>
<evidence type="ECO:0000259" key="1">
    <source>
        <dbReference type="Pfam" id="PF13439"/>
    </source>
</evidence>
<sequence>MKVLVVSKSFTKGGSASGASNLAQALNAAGAEVVRVDAQEAIAGRPLAAVRFVERVYERLAHDAETHCLRLGPASVDLLALCKIHKPDVVQLCDISANTISFKALRRLPCPVFHRMSDFWPYHGARHYAPSPPTRPALADRVLRWTAFSGAPVPDIRVAPSHWLADHLVSGGVARDRLRVIRNAVTSPDEVQPRAHCAPGLRLGFIAGSITDPRKGFKNLLPFLAALPGGAQVHLYGHPSKTDLPAVPGIEWVSGGRFTRDQKAGVYGSFDILLCPSLLDNSPNVLTEAFSFGVPVIAQSGTGMDSYVLPGTGALIDFKHLTSSALERFNASVAEIVSTYTACSAAALSSARDDLAPAVIGAAYLNLYHEILTQRHD</sequence>
<dbReference type="SUPFAM" id="SSF53756">
    <property type="entry name" value="UDP-Glycosyltransferase/glycogen phosphorylase"/>
    <property type="match status" value="1"/>
</dbReference>
<dbReference type="Gene3D" id="3.40.50.2000">
    <property type="entry name" value="Glycogen Phosphorylase B"/>
    <property type="match status" value="2"/>
</dbReference>
<reference evidence="2 3" key="1">
    <citation type="submission" date="2022-10" db="EMBL/GenBank/DDBJ databases">
        <title>Pararhodobacter sp. nov., isolated from marine algae.</title>
        <authorList>
            <person name="Choi B.J."/>
            <person name="Kim J.M."/>
            <person name="Lee J.K."/>
            <person name="Choi D.G."/>
            <person name="Jeon C.O."/>
        </authorList>
    </citation>
    <scope>NUCLEOTIDE SEQUENCE [LARGE SCALE GENOMIC DNA]</scope>
    <source>
        <strain evidence="2 3">ZQ420</strain>
    </source>
</reference>
<protein>
    <submittedName>
        <fullName evidence="2">Glycosyltransferase</fullName>
        <ecNumber evidence="2">2.4.-.-</ecNumber>
    </submittedName>
</protein>
<dbReference type="Pfam" id="PF13692">
    <property type="entry name" value="Glyco_trans_1_4"/>
    <property type="match status" value="1"/>
</dbReference>
<proteinExistence type="predicted"/>
<keyword evidence="2" id="KW-0808">Transferase</keyword>
<comment type="caution">
    <text evidence="2">The sequence shown here is derived from an EMBL/GenBank/DDBJ whole genome shotgun (WGS) entry which is preliminary data.</text>
</comment>
<dbReference type="RefSeq" id="WP_264506655.1">
    <property type="nucleotide sequence ID" value="NZ_JAPDFL010000001.1"/>
</dbReference>
<evidence type="ECO:0000313" key="3">
    <source>
        <dbReference type="Proteomes" id="UP001208938"/>
    </source>
</evidence>
<dbReference type="PANTHER" id="PTHR12526">
    <property type="entry name" value="GLYCOSYLTRANSFERASE"/>
    <property type="match status" value="1"/>
</dbReference>
<feature type="domain" description="Glycosyltransferase subfamily 4-like N-terminal" evidence="1">
    <location>
        <begin position="13"/>
        <end position="185"/>
    </location>
</feature>
<keyword evidence="2" id="KW-0328">Glycosyltransferase</keyword>
<dbReference type="Proteomes" id="UP001208938">
    <property type="component" value="Unassembled WGS sequence"/>
</dbReference>
<dbReference type="EC" id="2.4.-.-" evidence="2"/>
<accession>A0ABT3H1Q5</accession>
<evidence type="ECO:0000313" key="2">
    <source>
        <dbReference type="EMBL" id="MCW1933779.1"/>
    </source>
</evidence>
<dbReference type="Pfam" id="PF13439">
    <property type="entry name" value="Glyco_transf_4"/>
    <property type="match status" value="1"/>
</dbReference>
<dbReference type="GO" id="GO:0016757">
    <property type="term" value="F:glycosyltransferase activity"/>
    <property type="evidence" value="ECO:0007669"/>
    <property type="project" value="UniProtKB-KW"/>
</dbReference>